<dbReference type="CDD" id="cd04301">
    <property type="entry name" value="NAT_SF"/>
    <property type="match status" value="1"/>
</dbReference>
<feature type="domain" description="N-acetyltransferase" evidence="1">
    <location>
        <begin position="1"/>
        <end position="159"/>
    </location>
</feature>
<evidence type="ECO:0000313" key="3">
    <source>
        <dbReference type="Proteomes" id="UP000677918"/>
    </source>
</evidence>
<dbReference type="AlphaFoldDB" id="A0A8J4M1W2"/>
<name>A0A8J4M1W2_9BACL</name>
<dbReference type="SUPFAM" id="SSF55729">
    <property type="entry name" value="Acyl-CoA N-acyltransferases (Nat)"/>
    <property type="match status" value="1"/>
</dbReference>
<dbReference type="GO" id="GO:0016747">
    <property type="term" value="F:acyltransferase activity, transferring groups other than amino-acyl groups"/>
    <property type="evidence" value="ECO:0007669"/>
    <property type="project" value="InterPro"/>
</dbReference>
<comment type="caution">
    <text evidence="2">The sequence shown here is derived from an EMBL/GenBank/DDBJ whole genome shotgun (WGS) entry which is preliminary data.</text>
</comment>
<evidence type="ECO:0000259" key="1">
    <source>
        <dbReference type="PROSITE" id="PS51186"/>
    </source>
</evidence>
<proteinExistence type="predicted"/>
<sequence length="308" mass="35769">MRLMEDYKHTDRYRDSFNRLAHQTFGISFEEWYQRGYWDERYICYSYVDRDEVVANVSVSRLQLRSESACLKACQIGTVMTHPEYRGRGLSAKLMDHVIQKHEPEADVFFLFANRQVLDYYPRFGFSPVQESRFVWNRDGECSGLRGAAPPTWRQLDLQHPQDERRLLHALKSRQPISDRLSVLEHEGIFMWHALEVFPTGLYYHEQTGQIWACSHHEGTLHLYDCISPSSGHGRSDHGSFPELFDELCVLLPGTRRVEFAFTPDKLGLPVYNEPLRGNDVLYAKQSRTSGPAFPEDGPFKYPITAQA</sequence>
<organism evidence="2 3">
    <name type="scientific">Xylanibacillus composti</name>
    <dbReference type="NCBI Taxonomy" id="1572762"/>
    <lineage>
        <taxon>Bacteria</taxon>
        <taxon>Bacillati</taxon>
        <taxon>Bacillota</taxon>
        <taxon>Bacilli</taxon>
        <taxon>Bacillales</taxon>
        <taxon>Paenibacillaceae</taxon>
        <taxon>Xylanibacillus</taxon>
    </lineage>
</organism>
<dbReference type="Gene3D" id="3.40.630.30">
    <property type="match status" value="1"/>
</dbReference>
<protein>
    <recommendedName>
        <fullName evidence="1">N-acetyltransferase domain-containing protein</fullName>
    </recommendedName>
</protein>
<dbReference type="InterPro" id="IPR000182">
    <property type="entry name" value="GNAT_dom"/>
</dbReference>
<evidence type="ECO:0000313" key="2">
    <source>
        <dbReference type="EMBL" id="GIQ68272.1"/>
    </source>
</evidence>
<dbReference type="PROSITE" id="PS51186">
    <property type="entry name" value="GNAT"/>
    <property type="match status" value="1"/>
</dbReference>
<accession>A0A8J4M1W2</accession>
<dbReference type="Proteomes" id="UP000677918">
    <property type="component" value="Unassembled WGS sequence"/>
</dbReference>
<dbReference type="EMBL" id="BOVK01000014">
    <property type="protein sequence ID" value="GIQ68272.1"/>
    <property type="molecule type" value="Genomic_DNA"/>
</dbReference>
<dbReference type="Pfam" id="PF13527">
    <property type="entry name" value="Acetyltransf_9"/>
    <property type="match status" value="1"/>
</dbReference>
<dbReference type="InterPro" id="IPR016181">
    <property type="entry name" value="Acyl_CoA_acyltransferase"/>
</dbReference>
<keyword evidence="3" id="KW-1185">Reference proteome</keyword>
<reference evidence="2" key="1">
    <citation type="submission" date="2021-04" db="EMBL/GenBank/DDBJ databases">
        <title>Draft genome sequence of Xylanibacillus composti strain K13.</title>
        <authorList>
            <person name="Uke A."/>
            <person name="Chhe C."/>
            <person name="Baramee S."/>
            <person name="Kosugi A."/>
        </authorList>
    </citation>
    <scope>NUCLEOTIDE SEQUENCE</scope>
    <source>
        <strain evidence="2">K13</strain>
    </source>
</reference>
<gene>
    <name evidence="2" type="ORF">XYCOK13_10960</name>
</gene>